<keyword evidence="1" id="KW-0812">Transmembrane</keyword>
<proteinExistence type="predicted"/>
<evidence type="ECO:0000313" key="3">
    <source>
        <dbReference type="Proteomes" id="UP000184420"/>
    </source>
</evidence>
<protein>
    <submittedName>
        <fullName evidence="2">Uncharacterized protein</fullName>
    </submittedName>
</protein>
<keyword evidence="1" id="KW-0472">Membrane</keyword>
<feature type="transmembrane region" description="Helical" evidence="1">
    <location>
        <begin position="6"/>
        <end position="22"/>
    </location>
</feature>
<reference evidence="2 3" key="1">
    <citation type="submission" date="2016-11" db="EMBL/GenBank/DDBJ databases">
        <authorList>
            <person name="Jaros S."/>
            <person name="Januszkiewicz K."/>
            <person name="Wedrychowicz H."/>
        </authorList>
    </citation>
    <scope>NUCLEOTIDE SEQUENCE [LARGE SCALE GENOMIC DNA]</scope>
    <source>
        <strain evidence="2 3">DSM 27406</strain>
    </source>
</reference>
<organism evidence="2 3">
    <name type="scientific">Chitinophaga jiangningensis</name>
    <dbReference type="NCBI Taxonomy" id="1419482"/>
    <lineage>
        <taxon>Bacteria</taxon>
        <taxon>Pseudomonadati</taxon>
        <taxon>Bacteroidota</taxon>
        <taxon>Chitinophagia</taxon>
        <taxon>Chitinophagales</taxon>
        <taxon>Chitinophagaceae</taxon>
        <taxon>Chitinophaga</taxon>
    </lineage>
</organism>
<dbReference type="AlphaFoldDB" id="A0A1M7F7B7"/>
<dbReference type="STRING" id="1419482.SAMN05444266_10622"/>
<evidence type="ECO:0000313" key="2">
    <source>
        <dbReference type="EMBL" id="SHL99916.1"/>
    </source>
</evidence>
<accession>A0A1M7F7B7</accession>
<dbReference type="EMBL" id="FRBL01000006">
    <property type="protein sequence ID" value="SHL99916.1"/>
    <property type="molecule type" value="Genomic_DNA"/>
</dbReference>
<name>A0A1M7F7B7_9BACT</name>
<evidence type="ECO:0000256" key="1">
    <source>
        <dbReference type="SAM" id="Phobius"/>
    </source>
</evidence>
<keyword evidence="3" id="KW-1185">Reference proteome</keyword>
<feature type="transmembrane region" description="Helical" evidence="1">
    <location>
        <begin position="42"/>
        <end position="63"/>
    </location>
</feature>
<dbReference type="RefSeq" id="WP_073082845.1">
    <property type="nucleotide sequence ID" value="NZ_FRBL01000006.1"/>
</dbReference>
<sequence length="263" mass="30036">MESILKYTGIAGLAITLAFLLFRSIIKRELFPTMTKKQGYNILRLIIAGIFTLSVLCIVLYFYKQAKDTPTTTSPTTGSKSSDNHGTVIGDVISAETVSINKSELPEYNGDFANNDFEFFLDKNNGRTIFIDMAIGAQKFDSSRISDEYLYEEPTYIQLMETTHKIYTEGGHYVDSDVKKLKFCALHSPQSKIYWKNLKQKDWDDEHIYYELPPGFVTVTLEISDLNKGMVQWNRGTIYIRGQYKVIYQLGGQGYNFATLRPI</sequence>
<dbReference type="OrthoDB" id="9855769at2"/>
<keyword evidence="1" id="KW-1133">Transmembrane helix</keyword>
<dbReference type="Proteomes" id="UP000184420">
    <property type="component" value="Unassembled WGS sequence"/>
</dbReference>
<gene>
    <name evidence="2" type="ORF">SAMN05444266_10622</name>
</gene>